<dbReference type="EMBL" id="JARCJK010000003">
    <property type="protein sequence ID" value="MDE4165577.1"/>
    <property type="molecule type" value="Genomic_DNA"/>
</dbReference>
<comment type="caution">
    <text evidence="1">The sequence shown here is derived from an EMBL/GenBank/DDBJ whole genome shotgun (WGS) entry which is preliminary data.</text>
</comment>
<organism evidence="1 2">
    <name type="scientific">Phaeobacter gallaeciensis</name>
    <dbReference type="NCBI Taxonomy" id="60890"/>
    <lineage>
        <taxon>Bacteria</taxon>
        <taxon>Pseudomonadati</taxon>
        <taxon>Pseudomonadota</taxon>
        <taxon>Alphaproteobacteria</taxon>
        <taxon>Rhodobacterales</taxon>
        <taxon>Roseobacteraceae</taxon>
        <taxon>Phaeobacter</taxon>
    </lineage>
</organism>
<dbReference type="Proteomes" id="UP001218364">
    <property type="component" value="Unassembled WGS sequence"/>
</dbReference>
<accession>A0ABD4X8X3</accession>
<evidence type="ECO:0000313" key="2">
    <source>
        <dbReference type="Proteomes" id="UP001218364"/>
    </source>
</evidence>
<dbReference type="AlphaFoldDB" id="A0ABD4X8X3"/>
<evidence type="ECO:0000313" key="1">
    <source>
        <dbReference type="EMBL" id="MDE4165577.1"/>
    </source>
</evidence>
<reference evidence="1 2" key="1">
    <citation type="submission" date="2023-02" db="EMBL/GenBank/DDBJ databases">
        <title>Population genomics of bacteria associated with diatom.</title>
        <authorList>
            <person name="Xie J."/>
            <person name="Wang H."/>
        </authorList>
    </citation>
    <scope>NUCLEOTIDE SEQUENCE [LARGE SCALE GENOMIC DNA]</scope>
    <source>
        <strain evidence="1 2">PT47_8</strain>
    </source>
</reference>
<protein>
    <submittedName>
        <fullName evidence="1">Uncharacterized protein</fullName>
    </submittedName>
</protein>
<name>A0ABD4X8X3_9RHOB</name>
<proteinExistence type="predicted"/>
<dbReference type="RefSeq" id="WP_065273505.1">
    <property type="nucleotide sequence ID" value="NZ_JARCIZ010000066.1"/>
</dbReference>
<sequence>MSEARIEVSRLPDGQVSVRKGFWSDVFAEERREPWAAWYESMHAQYGYSGYLEMARALRELAPANA</sequence>
<gene>
    <name evidence="1" type="ORF">PXK24_07710</name>
</gene>